<reference evidence="1" key="1">
    <citation type="submission" date="2014-09" db="EMBL/GenBank/DDBJ databases">
        <authorList>
            <person name="Magalhaes I.L.F."/>
            <person name="Oliveira U."/>
            <person name="Santos F.R."/>
            <person name="Vidigal T.H.D.A."/>
            <person name="Brescovit A.D."/>
            <person name="Santos A.J."/>
        </authorList>
    </citation>
    <scope>NUCLEOTIDE SEQUENCE</scope>
    <source>
        <tissue evidence="1">Shoot tissue taken approximately 20 cm above the soil surface</tissue>
    </source>
</reference>
<proteinExistence type="predicted"/>
<evidence type="ECO:0000313" key="1">
    <source>
        <dbReference type="EMBL" id="JAE01862.1"/>
    </source>
</evidence>
<reference evidence="1" key="2">
    <citation type="journal article" date="2015" name="Data Brief">
        <title>Shoot transcriptome of the giant reed, Arundo donax.</title>
        <authorList>
            <person name="Barrero R.A."/>
            <person name="Guerrero F.D."/>
            <person name="Moolhuijzen P."/>
            <person name="Goolsby J.A."/>
            <person name="Tidwell J."/>
            <person name="Bellgard S.E."/>
            <person name="Bellgard M.I."/>
        </authorList>
    </citation>
    <scope>NUCLEOTIDE SEQUENCE</scope>
    <source>
        <tissue evidence="1">Shoot tissue taken approximately 20 cm above the soil surface</tissue>
    </source>
</reference>
<accession>A0A0A9EP26</accession>
<name>A0A0A9EP26_ARUDO</name>
<organism evidence="1">
    <name type="scientific">Arundo donax</name>
    <name type="common">Giant reed</name>
    <name type="synonym">Donax arundinaceus</name>
    <dbReference type="NCBI Taxonomy" id="35708"/>
    <lineage>
        <taxon>Eukaryota</taxon>
        <taxon>Viridiplantae</taxon>
        <taxon>Streptophyta</taxon>
        <taxon>Embryophyta</taxon>
        <taxon>Tracheophyta</taxon>
        <taxon>Spermatophyta</taxon>
        <taxon>Magnoliopsida</taxon>
        <taxon>Liliopsida</taxon>
        <taxon>Poales</taxon>
        <taxon>Poaceae</taxon>
        <taxon>PACMAD clade</taxon>
        <taxon>Arundinoideae</taxon>
        <taxon>Arundineae</taxon>
        <taxon>Arundo</taxon>
    </lineage>
</organism>
<sequence>MLQKQSDTCIVLLQNVSRKIRTCMLANHVSEHGCCCNL</sequence>
<dbReference type="EMBL" id="GBRH01196034">
    <property type="protein sequence ID" value="JAE01862.1"/>
    <property type="molecule type" value="Transcribed_RNA"/>
</dbReference>
<dbReference type="AlphaFoldDB" id="A0A0A9EP26"/>
<protein>
    <submittedName>
        <fullName evidence="1">Uncharacterized protein</fullName>
    </submittedName>
</protein>